<organism evidence="2 3">
    <name type="scientific">Ilyodon furcidens</name>
    <name type="common">goldbreast splitfin</name>
    <dbReference type="NCBI Taxonomy" id="33524"/>
    <lineage>
        <taxon>Eukaryota</taxon>
        <taxon>Metazoa</taxon>
        <taxon>Chordata</taxon>
        <taxon>Craniata</taxon>
        <taxon>Vertebrata</taxon>
        <taxon>Euteleostomi</taxon>
        <taxon>Actinopterygii</taxon>
        <taxon>Neopterygii</taxon>
        <taxon>Teleostei</taxon>
        <taxon>Neoteleostei</taxon>
        <taxon>Acanthomorphata</taxon>
        <taxon>Ovalentaria</taxon>
        <taxon>Atherinomorphae</taxon>
        <taxon>Cyprinodontiformes</taxon>
        <taxon>Goodeidae</taxon>
        <taxon>Ilyodon</taxon>
    </lineage>
</organism>
<sequence length="102" mass="11821">MYFNGIFFVMQQHKVVLNFKVDGKGNKLSKYFTSTSKNQKFGKHLYQGRNYFTETTFTDITVAHVWGMLLTGLLQIDKFSPFLAHFSLLNNSTSDRLDGERL</sequence>
<dbReference type="PROSITE" id="PS50031">
    <property type="entry name" value="EH"/>
    <property type="match status" value="1"/>
</dbReference>
<protein>
    <recommendedName>
        <fullName evidence="1">EH domain-containing protein</fullName>
    </recommendedName>
</protein>
<accession>A0ABV0TEL9</accession>
<proteinExistence type="predicted"/>
<dbReference type="InterPro" id="IPR000261">
    <property type="entry name" value="EH_dom"/>
</dbReference>
<gene>
    <name evidence="2" type="ORF">ILYODFUR_027924</name>
</gene>
<dbReference type="EMBL" id="JAHRIQ010026909">
    <property type="protein sequence ID" value="MEQ2230308.1"/>
    <property type="molecule type" value="Genomic_DNA"/>
</dbReference>
<evidence type="ECO:0000313" key="2">
    <source>
        <dbReference type="EMBL" id="MEQ2230308.1"/>
    </source>
</evidence>
<keyword evidence="3" id="KW-1185">Reference proteome</keyword>
<comment type="caution">
    <text evidence="2">The sequence shown here is derived from an EMBL/GenBank/DDBJ whole genome shotgun (WGS) entry which is preliminary data.</text>
</comment>
<evidence type="ECO:0000313" key="3">
    <source>
        <dbReference type="Proteomes" id="UP001482620"/>
    </source>
</evidence>
<reference evidence="2 3" key="1">
    <citation type="submission" date="2021-06" db="EMBL/GenBank/DDBJ databases">
        <authorList>
            <person name="Palmer J.M."/>
        </authorList>
    </citation>
    <scope>NUCLEOTIDE SEQUENCE [LARGE SCALE GENOMIC DNA]</scope>
    <source>
        <strain evidence="3">if_2019</strain>
        <tissue evidence="2">Muscle</tissue>
    </source>
</reference>
<name>A0ABV0TEL9_9TELE</name>
<evidence type="ECO:0000259" key="1">
    <source>
        <dbReference type="PROSITE" id="PS50031"/>
    </source>
</evidence>
<dbReference type="Proteomes" id="UP001482620">
    <property type="component" value="Unassembled WGS sequence"/>
</dbReference>
<feature type="domain" description="EH" evidence="1">
    <location>
        <begin position="24"/>
        <end position="102"/>
    </location>
</feature>